<reference evidence="2 3" key="1">
    <citation type="submission" date="2019-11" db="EMBL/GenBank/DDBJ databases">
        <title>Spirosoma endbachense sp. nov., isolated from a natural salt meadow.</title>
        <authorList>
            <person name="Rojas J."/>
            <person name="Ambika Manirajan B."/>
            <person name="Ratering S."/>
            <person name="Suarez C."/>
            <person name="Geissler-Plaum R."/>
            <person name="Schnell S."/>
        </authorList>
    </citation>
    <scope>NUCLEOTIDE SEQUENCE [LARGE SCALE GENOMIC DNA]</scope>
    <source>
        <strain evidence="2 3">I-24</strain>
    </source>
</reference>
<evidence type="ECO:0008006" key="4">
    <source>
        <dbReference type="Google" id="ProtNLM"/>
    </source>
</evidence>
<organism evidence="2 3">
    <name type="scientific">Spirosoma endbachense</name>
    <dbReference type="NCBI Taxonomy" id="2666025"/>
    <lineage>
        <taxon>Bacteria</taxon>
        <taxon>Pseudomonadati</taxon>
        <taxon>Bacteroidota</taxon>
        <taxon>Cytophagia</taxon>
        <taxon>Cytophagales</taxon>
        <taxon>Cytophagaceae</taxon>
        <taxon>Spirosoma</taxon>
    </lineage>
</organism>
<evidence type="ECO:0000313" key="2">
    <source>
        <dbReference type="EMBL" id="QHV97477.1"/>
    </source>
</evidence>
<evidence type="ECO:0000256" key="1">
    <source>
        <dbReference type="SAM" id="SignalP"/>
    </source>
</evidence>
<proteinExistence type="predicted"/>
<dbReference type="RefSeq" id="WP_162387887.1">
    <property type="nucleotide sequence ID" value="NZ_CP045997.1"/>
</dbReference>
<keyword evidence="1" id="KW-0732">Signal</keyword>
<protein>
    <recommendedName>
        <fullName evidence="4">DUF3826 domain-containing protein</fullName>
    </recommendedName>
</protein>
<feature type="signal peptide" evidence="1">
    <location>
        <begin position="1"/>
        <end position="21"/>
    </location>
</feature>
<keyword evidence="3" id="KW-1185">Reference proteome</keyword>
<name>A0A6P1W0B7_9BACT</name>
<dbReference type="Proteomes" id="UP000464577">
    <property type="component" value="Chromosome"/>
</dbReference>
<gene>
    <name evidence="2" type="ORF">GJR95_21820</name>
</gene>
<evidence type="ECO:0000313" key="3">
    <source>
        <dbReference type="Proteomes" id="UP000464577"/>
    </source>
</evidence>
<accession>A0A6P1W0B7</accession>
<dbReference type="KEGG" id="senf:GJR95_21820"/>
<sequence length="309" mass="35457">MKPVKQLFLLALLTASYWLIAARSSDVLADLGIGLGKLQQDVLLNLKEPKWFFFNSTSTIRTMARRLPESSRAATVRTLGKTVRTYVESSVFRQEWLQDLKQEYPYNDTYSPENLAKKKQEHDAGKVAAEGQLANMDQAFAQLDPAMLQMAIRSQLPDEERKLASLTGDERTERARYISDLKKMLSLPAADFKKQYLAYIKQQARGNMAKPANDSEANREGIARYRQQKAEFDAHADFKPLLKKRLQDFIELSNSVDFEARLVPMGSKQEFANPLYQRKPAEWKFLYRLGKEPVAEARSFAQQWLADLH</sequence>
<feature type="chain" id="PRO_5027014680" description="DUF3826 domain-containing protein" evidence="1">
    <location>
        <begin position="22"/>
        <end position="309"/>
    </location>
</feature>
<dbReference type="AlphaFoldDB" id="A0A6P1W0B7"/>
<dbReference type="EMBL" id="CP045997">
    <property type="protein sequence ID" value="QHV97477.1"/>
    <property type="molecule type" value="Genomic_DNA"/>
</dbReference>